<reference evidence="1 2" key="1">
    <citation type="submission" date="2020-08" db="EMBL/GenBank/DDBJ databases">
        <title>Genomic Encyclopedia of Type Strains, Phase III (KMG-III): the genomes of soil and plant-associated and newly described type strains.</title>
        <authorList>
            <person name="Whitman W."/>
        </authorList>
    </citation>
    <scope>NUCLEOTIDE SEQUENCE [LARGE SCALE GENOMIC DNA]</scope>
    <source>
        <strain evidence="1 2">CECT 5862</strain>
    </source>
</reference>
<accession>A0A7W5B386</accession>
<protein>
    <submittedName>
        <fullName evidence="1">Uncharacterized protein</fullName>
    </submittedName>
</protein>
<dbReference type="AlphaFoldDB" id="A0A7W5B386"/>
<proteinExistence type="predicted"/>
<comment type="caution">
    <text evidence="1">The sequence shown here is derived from an EMBL/GenBank/DDBJ whole genome shotgun (WGS) entry which is preliminary data.</text>
</comment>
<dbReference type="Proteomes" id="UP000570361">
    <property type="component" value="Unassembled WGS sequence"/>
</dbReference>
<dbReference type="EMBL" id="JACHXK010000019">
    <property type="protein sequence ID" value="MBB3113417.1"/>
    <property type="molecule type" value="Genomic_DNA"/>
</dbReference>
<organism evidence="1 2">
    <name type="scientific">Paenibacillus phyllosphaerae</name>
    <dbReference type="NCBI Taxonomy" id="274593"/>
    <lineage>
        <taxon>Bacteria</taxon>
        <taxon>Bacillati</taxon>
        <taxon>Bacillota</taxon>
        <taxon>Bacilli</taxon>
        <taxon>Bacillales</taxon>
        <taxon>Paenibacillaceae</taxon>
        <taxon>Paenibacillus</taxon>
    </lineage>
</organism>
<keyword evidence="2" id="KW-1185">Reference proteome</keyword>
<gene>
    <name evidence="1" type="ORF">FHS18_005529</name>
</gene>
<evidence type="ECO:0000313" key="2">
    <source>
        <dbReference type="Proteomes" id="UP000570361"/>
    </source>
</evidence>
<evidence type="ECO:0000313" key="1">
    <source>
        <dbReference type="EMBL" id="MBB3113417.1"/>
    </source>
</evidence>
<sequence>MDPSLQTTEPFREPKEITRKKWSLEERVKDSFKWETVKFCSMFTSEDYAIEALP</sequence>
<name>A0A7W5B386_9BACL</name>